<accession>A0AAU8BA80</accession>
<proteinExistence type="predicted"/>
<dbReference type="EMBL" id="PP511876">
    <property type="protein sequence ID" value="XCD08370.1"/>
    <property type="molecule type" value="Genomic_DNA"/>
</dbReference>
<protein>
    <recommendedName>
        <fullName evidence="2">DNA pilot protein</fullName>
    </recommendedName>
</protein>
<evidence type="ECO:0008006" key="2">
    <source>
        <dbReference type="Google" id="ProtNLM"/>
    </source>
</evidence>
<organism evidence="1">
    <name type="scientific">Dulem virus 42</name>
    <dbReference type="NCBI Taxonomy" id="3145760"/>
    <lineage>
        <taxon>Viruses</taxon>
        <taxon>Duplodnaviria</taxon>
        <taxon>Heunggongvirae</taxon>
        <taxon>Uroviricota</taxon>
        <taxon>Caudoviricetes</taxon>
    </lineage>
</organism>
<name>A0AAU8BA80_9CAUD</name>
<reference evidence="1" key="1">
    <citation type="submission" date="2024-03" db="EMBL/GenBank/DDBJ databases">
        <title>Diverse circular DNA viruses in blood, oral, and fecal samples of captive lemurs.</title>
        <authorList>
            <person name="Paietta E.N."/>
            <person name="Kraberger S."/>
            <person name="Lund M.C."/>
            <person name="Custer J.M."/>
            <person name="Vargas K.M."/>
            <person name="Ehmke E.E."/>
            <person name="Yoder A.D."/>
            <person name="Varsani A."/>
        </authorList>
    </citation>
    <scope>NUCLEOTIDE SEQUENCE</scope>
    <source>
        <strain evidence="1">Duke_30FF_63</strain>
    </source>
</reference>
<evidence type="ECO:0000313" key="1">
    <source>
        <dbReference type="EMBL" id="XCD08370.1"/>
    </source>
</evidence>
<sequence length="298" mass="33820">MLRESAKNQETFNKMVAQMAAQGKYSPEMAKLLGEDPSTYDTLGSGSVWNMMAPSQYSTIEDMLLPTISSLKNQYKYDPIASKLPENRGYNIYNVSDDRVRESINSQYGDLLKLPAMQYHLKQSGMNEDQFKELLASQVRSQLGEKREYDQVLAADQDRALKMLQIRLNQQNAAADRALKMQELRAKNGNNGILQFTDKISIESAENARSKMLSSFNSSTMSNYFDRLAKSSNNAKNKQIYEKSRDNWKKFDKLTDSQKVDFLRKNGYIDADGNITSKAYDRANKVNGISRGASTQSR</sequence>